<evidence type="ECO:0000313" key="2">
    <source>
        <dbReference type="Proteomes" id="UP001372338"/>
    </source>
</evidence>
<dbReference type="EMBL" id="JAYWIO010000004">
    <property type="protein sequence ID" value="KAK7268769.1"/>
    <property type="molecule type" value="Genomic_DNA"/>
</dbReference>
<comment type="caution">
    <text evidence="1">The sequence shown here is derived from an EMBL/GenBank/DDBJ whole genome shotgun (WGS) entry which is preliminary data.</text>
</comment>
<accession>A0AAN9F330</accession>
<evidence type="ECO:0000313" key="1">
    <source>
        <dbReference type="EMBL" id="KAK7268769.1"/>
    </source>
</evidence>
<dbReference type="Proteomes" id="UP001372338">
    <property type="component" value="Unassembled WGS sequence"/>
</dbReference>
<dbReference type="AlphaFoldDB" id="A0AAN9F330"/>
<gene>
    <name evidence="1" type="ORF">RIF29_21477</name>
</gene>
<name>A0AAN9F330_CROPI</name>
<sequence length="73" mass="8173">MESGGELQLRRAVVEAWRCGVEARWGECMRIGGVDWMGILISGCGIRRFCDFSNGHILSYGEVLKTFYGSLEI</sequence>
<organism evidence="1 2">
    <name type="scientific">Crotalaria pallida</name>
    <name type="common">Smooth rattlebox</name>
    <name type="synonym">Crotalaria striata</name>
    <dbReference type="NCBI Taxonomy" id="3830"/>
    <lineage>
        <taxon>Eukaryota</taxon>
        <taxon>Viridiplantae</taxon>
        <taxon>Streptophyta</taxon>
        <taxon>Embryophyta</taxon>
        <taxon>Tracheophyta</taxon>
        <taxon>Spermatophyta</taxon>
        <taxon>Magnoliopsida</taxon>
        <taxon>eudicotyledons</taxon>
        <taxon>Gunneridae</taxon>
        <taxon>Pentapetalae</taxon>
        <taxon>rosids</taxon>
        <taxon>fabids</taxon>
        <taxon>Fabales</taxon>
        <taxon>Fabaceae</taxon>
        <taxon>Papilionoideae</taxon>
        <taxon>50 kb inversion clade</taxon>
        <taxon>genistoids sensu lato</taxon>
        <taxon>core genistoids</taxon>
        <taxon>Crotalarieae</taxon>
        <taxon>Crotalaria</taxon>
    </lineage>
</organism>
<proteinExistence type="predicted"/>
<protein>
    <submittedName>
        <fullName evidence="1">Uncharacterized protein</fullName>
    </submittedName>
</protein>
<reference evidence="1 2" key="1">
    <citation type="submission" date="2024-01" db="EMBL/GenBank/DDBJ databases">
        <title>The genomes of 5 underutilized Papilionoideae crops provide insights into root nodulation and disease resistanc.</title>
        <authorList>
            <person name="Yuan L."/>
        </authorList>
    </citation>
    <scope>NUCLEOTIDE SEQUENCE [LARGE SCALE GENOMIC DNA]</scope>
    <source>
        <strain evidence="1">ZHUSHIDOU_FW_LH</strain>
        <tissue evidence="1">Leaf</tissue>
    </source>
</reference>
<keyword evidence="2" id="KW-1185">Reference proteome</keyword>